<evidence type="ECO:0000259" key="2">
    <source>
        <dbReference type="PROSITE" id="PS50943"/>
    </source>
</evidence>
<sequence length="75" mass="8731">MMTYGEGLSHWRRNLNLRQWQVAETLHVTRQTISNWENDVSYPDLGSLFILSKKYHTSVNDILGQDYGGRGCEQD</sequence>
<comment type="caution">
    <text evidence="3">The sequence shown here is derived from an EMBL/GenBank/DDBJ whole genome shotgun (WGS) entry which is preliminary data.</text>
</comment>
<evidence type="ECO:0000313" key="3">
    <source>
        <dbReference type="EMBL" id="KRM53501.1"/>
    </source>
</evidence>
<dbReference type="Pfam" id="PF01381">
    <property type="entry name" value="HTH_3"/>
    <property type="match status" value="1"/>
</dbReference>
<dbReference type="Gene3D" id="1.10.260.40">
    <property type="entry name" value="lambda repressor-like DNA-binding domains"/>
    <property type="match status" value="1"/>
</dbReference>
<gene>
    <name evidence="3" type="ORF">FC64_GL000413</name>
</gene>
<keyword evidence="4" id="KW-1185">Reference proteome</keyword>
<dbReference type="Proteomes" id="UP000051291">
    <property type="component" value="Unassembled WGS sequence"/>
</dbReference>
<dbReference type="AlphaFoldDB" id="A0A0R1ZFC9"/>
<evidence type="ECO:0000313" key="4">
    <source>
        <dbReference type="Proteomes" id="UP000051291"/>
    </source>
</evidence>
<dbReference type="EMBL" id="AYYZ01000002">
    <property type="protein sequence ID" value="KRM53501.1"/>
    <property type="molecule type" value="Genomic_DNA"/>
</dbReference>
<name>A0A0R1ZFC9_9LACO</name>
<dbReference type="PATRIC" id="fig|1423820.4.peg.414"/>
<reference evidence="3 4" key="1">
    <citation type="journal article" date="2015" name="Genome Announc.">
        <title>Expanding the biotechnology potential of lactobacilli through comparative genomics of 213 strains and associated genera.</title>
        <authorList>
            <person name="Sun Z."/>
            <person name="Harris H.M."/>
            <person name="McCann A."/>
            <person name="Guo C."/>
            <person name="Argimon S."/>
            <person name="Zhang W."/>
            <person name="Yang X."/>
            <person name="Jeffery I.B."/>
            <person name="Cooney J.C."/>
            <person name="Kagawa T.F."/>
            <person name="Liu W."/>
            <person name="Song Y."/>
            <person name="Salvetti E."/>
            <person name="Wrobel A."/>
            <person name="Rasinkangas P."/>
            <person name="Parkhill J."/>
            <person name="Rea M.C."/>
            <person name="O'Sullivan O."/>
            <person name="Ritari J."/>
            <person name="Douillard F.P."/>
            <person name="Paul Ross R."/>
            <person name="Yang R."/>
            <person name="Briner A.E."/>
            <person name="Felis G.E."/>
            <person name="de Vos W.M."/>
            <person name="Barrangou R."/>
            <person name="Klaenhammer T.R."/>
            <person name="Caufield P.W."/>
            <person name="Cui Y."/>
            <person name="Zhang H."/>
            <person name="O'Toole P.W."/>
        </authorList>
    </citation>
    <scope>NUCLEOTIDE SEQUENCE [LARGE SCALE GENOMIC DNA]</scope>
    <source>
        <strain evidence="3 4">DSM 20653</strain>
    </source>
</reference>
<evidence type="ECO:0000256" key="1">
    <source>
        <dbReference type="ARBA" id="ARBA00023125"/>
    </source>
</evidence>
<dbReference type="InterPro" id="IPR010982">
    <property type="entry name" value="Lambda_DNA-bd_dom_sf"/>
</dbReference>
<organism evidence="3 4">
    <name type="scientific">Ligilactobacillus araffinosus DSM 20653</name>
    <dbReference type="NCBI Taxonomy" id="1423820"/>
    <lineage>
        <taxon>Bacteria</taxon>
        <taxon>Bacillati</taxon>
        <taxon>Bacillota</taxon>
        <taxon>Bacilli</taxon>
        <taxon>Lactobacillales</taxon>
        <taxon>Lactobacillaceae</taxon>
        <taxon>Ligilactobacillus</taxon>
    </lineage>
</organism>
<dbReference type="InterPro" id="IPR001387">
    <property type="entry name" value="Cro/C1-type_HTH"/>
</dbReference>
<dbReference type="STRING" id="1423820.FC64_GL000413"/>
<accession>A0A0R1ZFC9</accession>
<dbReference type="SMART" id="SM00530">
    <property type="entry name" value="HTH_XRE"/>
    <property type="match status" value="1"/>
</dbReference>
<dbReference type="PROSITE" id="PS50943">
    <property type="entry name" value="HTH_CROC1"/>
    <property type="match status" value="1"/>
</dbReference>
<feature type="domain" description="HTH cro/C1-type" evidence="2">
    <location>
        <begin position="8"/>
        <end position="62"/>
    </location>
</feature>
<dbReference type="GO" id="GO:0003677">
    <property type="term" value="F:DNA binding"/>
    <property type="evidence" value="ECO:0007669"/>
    <property type="project" value="UniProtKB-KW"/>
</dbReference>
<dbReference type="SUPFAM" id="SSF47413">
    <property type="entry name" value="lambda repressor-like DNA-binding domains"/>
    <property type="match status" value="1"/>
</dbReference>
<protein>
    <recommendedName>
        <fullName evidence="2">HTH cro/C1-type domain-containing protein</fullName>
    </recommendedName>
</protein>
<dbReference type="PANTHER" id="PTHR46558">
    <property type="entry name" value="TRACRIPTIONAL REGULATORY PROTEIN-RELATED-RELATED"/>
    <property type="match status" value="1"/>
</dbReference>
<keyword evidence="1" id="KW-0238">DNA-binding</keyword>
<proteinExistence type="predicted"/>
<dbReference type="CDD" id="cd00093">
    <property type="entry name" value="HTH_XRE"/>
    <property type="match status" value="1"/>
</dbReference>
<dbReference type="RefSeq" id="WP_057906008.1">
    <property type="nucleotide sequence ID" value="NZ_AYYZ01000002.1"/>
</dbReference>
<dbReference type="PANTHER" id="PTHR46558:SF13">
    <property type="entry name" value="HTH-TYPE TRANSCRIPTIONAL REGULATOR IMMR"/>
    <property type="match status" value="1"/>
</dbReference>